<dbReference type="PIRSF" id="PIRSF014972">
    <property type="entry name" value="FlK"/>
    <property type="match status" value="1"/>
</dbReference>
<dbReference type="CDD" id="cd03440">
    <property type="entry name" value="hot_dog"/>
    <property type="match status" value="1"/>
</dbReference>
<evidence type="ECO:0000259" key="1">
    <source>
        <dbReference type="Pfam" id="PF22636"/>
    </source>
</evidence>
<dbReference type="PANTHER" id="PTHR36934:SF1">
    <property type="entry name" value="THIOESTERASE DOMAIN-CONTAINING PROTEIN"/>
    <property type="match status" value="1"/>
</dbReference>
<dbReference type="Pfam" id="PF22636">
    <property type="entry name" value="FlK"/>
    <property type="match status" value="1"/>
</dbReference>
<comment type="caution">
    <text evidence="2">The sequence shown here is derived from an EMBL/GenBank/DDBJ whole genome shotgun (WGS) entry which is preliminary data.</text>
</comment>
<dbReference type="PANTHER" id="PTHR36934">
    <property type="entry name" value="BLR0278 PROTEIN"/>
    <property type="match status" value="1"/>
</dbReference>
<dbReference type="AlphaFoldDB" id="A0A644TVD0"/>
<dbReference type="SUPFAM" id="SSF54637">
    <property type="entry name" value="Thioesterase/thiol ester dehydrase-isomerase"/>
    <property type="match status" value="1"/>
</dbReference>
<gene>
    <name evidence="2" type="ORF">SDC9_16193</name>
</gene>
<dbReference type="EMBL" id="VSSQ01000053">
    <property type="protein sequence ID" value="MPL70437.1"/>
    <property type="molecule type" value="Genomic_DNA"/>
</dbReference>
<sequence length="138" mass="14889">MDLHPGMTAEKSILVEAAHSAAQLGSGNVEVYATPSMVLHMEETALEAVDPHVGPGKATVGAFIGVKHLAPTPLGMKVRIRAELVKVEGRTLGFLVQAWDEVEKIGEAEHTRVVIDLDRFRSKLDAKKALSEGKREQA</sequence>
<organism evidence="2">
    <name type="scientific">bioreactor metagenome</name>
    <dbReference type="NCBI Taxonomy" id="1076179"/>
    <lineage>
        <taxon>unclassified sequences</taxon>
        <taxon>metagenomes</taxon>
        <taxon>ecological metagenomes</taxon>
    </lineage>
</organism>
<dbReference type="InterPro" id="IPR054485">
    <property type="entry name" value="FlK-like_dom"/>
</dbReference>
<proteinExistence type="predicted"/>
<dbReference type="InterPro" id="IPR025540">
    <property type="entry name" value="FlK"/>
</dbReference>
<feature type="domain" description="Fluoroacetyl-CoA-specific thioesterase-like" evidence="1">
    <location>
        <begin position="17"/>
        <end position="116"/>
    </location>
</feature>
<name>A0A644TVD0_9ZZZZ</name>
<dbReference type="Gene3D" id="3.10.129.10">
    <property type="entry name" value="Hotdog Thioesterase"/>
    <property type="match status" value="1"/>
</dbReference>
<dbReference type="InterPro" id="IPR029069">
    <property type="entry name" value="HotDog_dom_sf"/>
</dbReference>
<protein>
    <recommendedName>
        <fullName evidence="1">Fluoroacetyl-CoA-specific thioesterase-like domain-containing protein</fullName>
    </recommendedName>
</protein>
<reference evidence="2" key="1">
    <citation type="submission" date="2019-08" db="EMBL/GenBank/DDBJ databases">
        <authorList>
            <person name="Kucharzyk K."/>
            <person name="Murdoch R.W."/>
            <person name="Higgins S."/>
            <person name="Loffler F."/>
        </authorList>
    </citation>
    <scope>NUCLEOTIDE SEQUENCE</scope>
</reference>
<evidence type="ECO:0000313" key="2">
    <source>
        <dbReference type="EMBL" id="MPL70437.1"/>
    </source>
</evidence>
<accession>A0A644TVD0</accession>